<reference evidence="1 2" key="1">
    <citation type="submission" date="2014-04" db="EMBL/GenBank/DDBJ databases">
        <authorList>
            <consortium name="DOE Joint Genome Institute"/>
            <person name="Kuo A."/>
            <person name="Kohler A."/>
            <person name="Nagy L.G."/>
            <person name="Floudas D."/>
            <person name="Copeland A."/>
            <person name="Barry K.W."/>
            <person name="Cichocki N."/>
            <person name="Veneault-Fourrey C."/>
            <person name="LaButti K."/>
            <person name="Lindquist E.A."/>
            <person name="Lipzen A."/>
            <person name="Lundell T."/>
            <person name="Morin E."/>
            <person name="Murat C."/>
            <person name="Sun H."/>
            <person name="Tunlid A."/>
            <person name="Henrissat B."/>
            <person name="Grigoriev I.V."/>
            <person name="Hibbett D.S."/>
            <person name="Martin F."/>
            <person name="Nordberg H.P."/>
            <person name="Cantor M.N."/>
            <person name="Hua S.X."/>
        </authorList>
    </citation>
    <scope>NUCLEOTIDE SEQUENCE [LARGE SCALE GENOMIC DNA]</scope>
    <source>
        <strain evidence="1 2">LaAM-08-1</strain>
    </source>
</reference>
<keyword evidence="2" id="KW-1185">Reference proteome</keyword>
<accession>A0A0C9WKU7</accession>
<sequence>PPRIITVDSRVWVHLGVNMWSRRPWSSGTRWWPRRRGHWLGRRGVRSWLHGGCCIPCWFAKWCWVLVDGPQRWIPSVGAFSWADSIGMGGLSWVLGCCRWRWP</sequence>
<reference evidence="2" key="2">
    <citation type="submission" date="2015-01" db="EMBL/GenBank/DDBJ databases">
        <title>Evolutionary Origins and Diversification of the Mycorrhizal Mutualists.</title>
        <authorList>
            <consortium name="DOE Joint Genome Institute"/>
            <consortium name="Mycorrhizal Genomics Consortium"/>
            <person name="Kohler A."/>
            <person name="Kuo A."/>
            <person name="Nagy L.G."/>
            <person name="Floudas D."/>
            <person name="Copeland A."/>
            <person name="Barry K.W."/>
            <person name="Cichocki N."/>
            <person name="Veneault-Fourrey C."/>
            <person name="LaButti K."/>
            <person name="Lindquist E.A."/>
            <person name="Lipzen A."/>
            <person name="Lundell T."/>
            <person name="Morin E."/>
            <person name="Murat C."/>
            <person name="Riley R."/>
            <person name="Ohm R."/>
            <person name="Sun H."/>
            <person name="Tunlid A."/>
            <person name="Henrissat B."/>
            <person name="Grigoriev I.V."/>
            <person name="Hibbett D.S."/>
            <person name="Martin F."/>
        </authorList>
    </citation>
    <scope>NUCLEOTIDE SEQUENCE [LARGE SCALE GENOMIC DNA]</scope>
    <source>
        <strain evidence="2">LaAM-08-1</strain>
    </source>
</reference>
<protein>
    <submittedName>
        <fullName evidence="1">Uncharacterized protein</fullName>
    </submittedName>
</protein>
<evidence type="ECO:0000313" key="1">
    <source>
        <dbReference type="EMBL" id="KIJ89750.1"/>
    </source>
</evidence>
<gene>
    <name evidence="1" type="ORF">K443DRAFT_117580</name>
</gene>
<dbReference type="HOGENOM" id="CLU_178965_0_0_1"/>
<proteinExistence type="predicted"/>
<organism evidence="1 2">
    <name type="scientific">Laccaria amethystina LaAM-08-1</name>
    <dbReference type="NCBI Taxonomy" id="1095629"/>
    <lineage>
        <taxon>Eukaryota</taxon>
        <taxon>Fungi</taxon>
        <taxon>Dikarya</taxon>
        <taxon>Basidiomycota</taxon>
        <taxon>Agaricomycotina</taxon>
        <taxon>Agaricomycetes</taxon>
        <taxon>Agaricomycetidae</taxon>
        <taxon>Agaricales</taxon>
        <taxon>Agaricineae</taxon>
        <taxon>Hydnangiaceae</taxon>
        <taxon>Laccaria</taxon>
    </lineage>
</organism>
<dbReference type="EMBL" id="KN839457">
    <property type="protein sequence ID" value="KIJ89750.1"/>
    <property type="molecule type" value="Genomic_DNA"/>
</dbReference>
<dbReference type="AlphaFoldDB" id="A0A0C9WKU7"/>
<dbReference type="OrthoDB" id="3083568at2759"/>
<feature type="non-terminal residue" evidence="1">
    <location>
        <position position="103"/>
    </location>
</feature>
<dbReference type="Proteomes" id="UP000054477">
    <property type="component" value="Unassembled WGS sequence"/>
</dbReference>
<evidence type="ECO:0000313" key="2">
    <source>
        <dbReference type="Proteomes" id="UP000054477"/>
    </source>
</evidence>
<name>A0A0C9WKU7_9AGAR</name>